<evidence type="ECO:0000313" key="5">
    <source>
        <dbReference type="EMBL" id="RGS81089.1"/>
    </source>
</evidence>
<reference evidence="4" key="3">
    <citation type="submission" date="2022-10" db="EMBL/GenBank/DDBJ databases">
        <title>Human gut microbiome strain richness.</title>
        <authorList>
            <person name="Chen-Liaw A."/>
        </authorList>
    </citation>
    <scope>NUCLEOTIDE SEQUENCE</scope>
    <source>
        <strain evidence="4">RTP21484st1_H8_RTP21484_190118</strain>
    </source>
</reference>
<protein>
    <submittedName>
        <fullName evidence="6">DUF4827 domain-containing protein</fullName>
    </submittedName>
</protein>
<reference evidence="11 12" key="2">
    <citation type="journal article" date="2019" name="Nat. Med.">
        <title>A library of human gut bacterial isolates paired with longitudinal multiomics data enables mechanistic microbiome research.</title>
        <authorList>
            <person name="Poyet M."/>
            <person name="Groussin M."/>
            <person name="Gibbons S.M."/>
            <person name="Avila-Pacheco J."/>
            <person name="Jiang X."/>
            <person name="Kearney S.M."/>
            <person name="Perrotta A.R."/>
            <person name="Berdy B."/>
            <person name="Zhao S."/>
            <person name="Lieberman T.D."/>
            <person name="Swanson P.K."/>
            <person name="Smith M."/>
            <person name="Roesemann S."/>
            <person name="Alexander J.E."/>
            <person name="Rich S.A."/>
            <person name="Livny J."/>
            <person name="Vlamakis H."/>
            <person name="Clish C."/>
            <person name="Bullock K."/>
            <person name="Deik A."/>
            <person name="Scott J."/>
            <person name="Pierce K.A."/>
            <person name="Xavier R.J."/>
            <person name="Alm E.J."/>
        </authorList>
    </citation>
    <scope>NUCLEOTIDE SEQUENCE [LARGE SCALE GENOMIC DNA]</scope>
    <source>
        <strain evidence="3 11">BIOML-A15</strain>
        <strain evidence="2 12">BIOML-A183</strain>
    </source>
</reference>
<evidence type="ECO:0000313" key="7">
    <source>
        <dbReference type="EMBL" id="RHH43824.1"/>
    </source>
</evidence>
<dbReference type="KEGG" id="boa:Bovatus_04093"/>
<dbReference type="EMBL" id="VWLX01000020">
    <property type="protein sequence ID" value="KAA3800742.1"/>
    <property type="molecule type" value="Genomic_DNA"/>
</dbReference>
<dbReference type="Proteomes" id="UP000424805">
    <property type="component" value="Unassembled WGS sequence"/>
</dbReference>
<comment type="caution">
    <text evidence="6">The sequence shown here is derived from an EMBL/GenBank/DDBJ whole genome shotgun (WGS) entry which is preliminary data.</text>
</comment>
<accession>A0A1Y4PWS3</accession>
<dbReference type="Proteomes" id="UP000286031">
    <property type="component" value="Unassembled WGS sequence"/>
</dbReference>
<dbReference type="Pfam" id="PF16109">
    <property type="entry name" value="DUF4827"/>
    <property type="match status" value="1"/>
</dbReference>
<sequence>MKKLVFLFLSLLTAGSLFQACDNSKTYAEMLEDEKNAVNKFIKDNDIRVISLEEFERDTITASKEAGNGYDEYVAFSNGVYMQIVDRGGKEDKNGVEVINEVDTFANNNVICTRYVEQDMMTGDTTCFNVPLEKWMDISEYYKSPLTFRYVQNSSTVYGIVLSGDFDYDYLWTVANGYGTAIPSGWLIALPYLRNNAHVRLIVPSKMGHTTAQQYVNPYFYDIRKFEKAKS</sequence>
<evidence type="ECO:0000313" key="6">
    <source>
        <dbReference type="EMBL" id="RGX09237.1"/>
    </source>
</evidence>
<keyword evidence="1" id="KW-0732">Signal</keyword>
<dbReference type="Proteomes" id="UP000266492">
    <property type="component" value="Unassembled WGS sequence"/>
</dbReference>
<evidence type="ECO:0000313" key="10">
    <source>
        <dbReference type="Proteomes" id="UP000286031"/>
    </source>
</evidence>
<gene>
    <name evidence="7" type="ORF">DW206_16185</name>
    <name evidence="6" type="ORF">DWV35_13205</name>
    <name evidence="5" type="ORF">DWX70_20150</name>
    <name evidence="3" type="ORF">F3B90_10580</name>
    <name evidence="2" type="ORF">F3F51_21830</name>
    <name evidence="4" type="ORF">PQ628_08315</name>
</gene>
<feature type="signal peptide" evidence="1">
    <location>
        <begin position="1"/>
        <end position="19"/>
    </location>
</feature>
<dbReference type="AlphaFoldDB" id="A0A1Y4PWS3"/>
<name>A0A1Y4PWS3_BACOV</name>
<organism evidence="6 10">
    <name type="scientific">Bacteroides ovatus</name>
    <dbReference type="NCBI Taxonomy" id="28116"/>
    <lineage>
        <taxon>Bacteria</taxon>
        <taxon>Pseudomonadati</taxon>
        <taxon>Bacteroidota</taxon>
        <taxon>Bacteroidia</taxon>
        <taxon>Bacteroidales</taxon>
        <taxon>Bacteroidaceae</taxon>
        <taxon>Bacteroides</taxon>
    </lineage>
</organism>
<dbReference type="EMBL" id="QRJR01000015">
    <property type="protein sequence ID" value="RHH43824.1"/>
    <property type="molecule type" value="Genomic_DNA"/>
</dbReference>
<dbReference type="GO" id="GO:0003755">
    <property type="term" value="F:peptidyl-prolyl cis-trans isomerase activity"/>
    <property type="evidence" value="ECO:0007669"/>
    <property type="project" value="InterPro"/>
</dbReference>
<dbReference type="EMBL" id="QRVZ01000019">
    <property type="protein sequence ID" value="RGS81089.1"/>
    <property type="molecule type" value="Genomic_DNA"/>
</dbReference>
<evidence type="ECO:0000313" key="8">
    <source>
        <dbReference type="Proteomes" id="UP000266492"/>
    </source>
</evidence>
<proteinExistence type="predicted"/>
<evidence type="ECO:0000313" key="4">
    <source>
        <dbReference type="EMBL" id="MDC7958216.1"/>
    </source>
</evidence>
<dbReference type="EMBL" id="VWFP01000009">
    <property type="protein sequence ID" value="KAA4627421.1"/>
    <property type="molecule type" value="Genomic_DNA"/>
</dbReference>
<dbReference type="GeneID" id="29452281"/>
<evidence type="ECO:0000256" key="1">
    <source>
        <dbReference type="SAM" id="SignalP"/>
    </source>
</evidence>
<dbReference type="EMBL" id="QSBI01000016">
    <property type="protein sequence ID" value="RGX09237.1"/>
    <property type="molecule type" value="Genomic_DNA"/>
</dbReference>
<dbReference type="Gene3D" id="3.10.50.40">
    <property type="match status" value="1"/>
</dbReference>
<dbReference type="Proteomes" id="UP000460135">
    <property type="component" value="Unassembled WGS sequence"/>
</dbReference>
<evidence type="ECO:0000313" key="12">
    <source>
        <dbReference type="Proteomes" id="UP000460135"/>
    </source>
</evidence>
<evidence type="ECO:0000313" key="9">
    <source>
        <dbReference type="Proteomes" id="UP000283329"/>
    </source>
</evidence>
<dbReference type="InterPro" id="IPR046357">
    <property type="entry name" value="PPIase_dom_sf"/>
</dbReference>
<dbReference type="EMBL" id="JAQQPO010000008">
    <property type="protein sequence ID" value="MDC7958216.1"/>
    <property type="molecule type" value="Genomic_DNA"/>
</dbReference>
<evidence type="ECO:0000313" key="3">
    <source>
        <dbReference type="EMBL" id="KAA4627421.1"/>
    </source>
</evidence>
<dbReference type="Proteomes" id="UP001215078">
    <property type="component" value="Unassembled WGS sequence"/>
</dbReference>
<dbReference type="PROSITE" id="PS51257">
    <property type="entry name" value="PROKAR_LIPOPROTEIN"/>
    <property type="match status" value="1"/>
</dbReference>
<evidence type="ECO:0000313" key="2">
    <source>
        <dbReference type="EMBL" id="KAA3800742.1"/>
    </source>
</evidence>
<dbReference type="InterPro" id="IPR032252">
    <property type="entry name" value="DUF4827"/>
</dbReference>
<evidence type="ECO:0000313" key="11">
    <source>
        <dbReference type="Proteomes" id="UP000424805"/>
    </source>
</evidence>
<dbReference type="RefSeq" id="WP_004297311.1">
    <property type="nucleotide sequence ID" value="NZ_BAABYJ010000001.1"/>
</dbReference>
<feature type="chain" id="PRO_5042691890" evidence="1">
    <location>
        <begin position="20"/>
        <end position="231"/>
    </location>
</feature>
<dbReference type="Proteomes" id="UP000283329">
    <property type="component" value="Unassembled WGS sequence"/>
</dbReference>
<reference evidence="8 9" key="1">
    <citation type="submission" date="2018-08" db="EMBL/GenBank/DDBJ databases">
        <title>A genome reference for cultivated species of the human gut microbiota.</title>
        <authorList>
            <person name="Zou Y."/>
            <person name="Xue W."/>
            <person name="Luo G."/>
        </authorList>
    </citation>
    <scope>NUCLEOTIDE SEQUENCE [LARGE SCALE GENOMIC DNA]</scope>
    <source>
        <strain evidence="6 10">AF04-46</strain>
        <strain evidence="5 8">AF20-9LB</strain>
        <strain evidence="7 9">AM17-48</strain>
    </source>
</reference>